<reference evidence="1 2" key="1">
    <citation type="submission" date="2019-09" db="EMBL/GenBank/DDBJ databases">
        <title>Paraburkholderia podalyriae sp. nov., A South African Podalyria-associated rhizobium.</title>
        <authorList>
            <person name="Mavima L."/>
            <person name="Beukes C.W."/>
            <person name="Palmer M."/>
            <person name="De Meyer S.E."/>
            <person name="James E.K."/>
            <person name="Maluk M."/>
            <person name="Avontuur J.R."/>
            <person name="Chan W.Y."/>
            <person name="Venter S.N."/>
            <person name="Steenkamp E.T."/>
        </authorList>
    </citation>
    <scope>NUCLEOTIDE SEQUENCE [LARGE SCALE GENOMIC DNA]</scope>
    <source>
        <strain evidence="1 2">WC7.3b</strain>
    </source>
</reference>
<gene>
    <name evidence="1" type="ORF">F6X42_38890</name>
</gene>
<sequence>MVPHLSEREDSIEHINAMCLHLFNLWCETRSVVPLTYLLGAWPLTNSDPETLRRLGTALRNLRRHHLHDSNDAAFRDVCELSDCVEELLAPSSLSAWAMSSW</sequence>
<proteinExistence type="predicted"/>
<dbReference type="EMBL" id="VZQQ01000085">
    <property type="protein sequence ID" value="MBC8752189.1"/>
    <property type="molecule type" value="Genomic_DNA"/>
</dbReference>
<protein>
    <submittedName>
        <fullName evidence="1">Uncharacterized protein</fullName>
    </submittedName>
</protein>
<keyword evidence="2" id="KW-1185">Reference proteome</keyword>
<name>A0ABR7Q0W3_9BURK</name>
<evidence type="ECO:0000313" key="2">
    <source>
        <dbReference type="Proteomes" id="UP000736373"/>
    </source>
</evidence>
<organism evidence="1 2">
    <name type="scientific">Paraburkholderia podalyriae</name>
    <dbReference type="NCBI Taxonomy" id="1938811"/>
    <lineage>
        <taxon>Bacteria</taxon>
        <taxon>Pseudomonadati</taxon>
        <taxon>Pseudomonadota</taxon>
        <taxon>Betaproteobacteria</taxon>
        <taxon>Burkholderiales</taxon>
        <taxon>Burkholderiaceae</taxon>
        <taxon>Paraburkholderia</taxon>
    </lineage>
</organism>
<evidence type="ECO:0000313" key="1">
    <source>
        <dbReference type="EMBL" id="MBC8752189.1"/>
    </source>
</evidence>
<accession>A0ABR7Q0W3</accession>
<dbReference type="Proteomes" id="UP000736373">
    <property type="component" value="Unassembled WGS sequence"/>
</dbReference>
<comment type="caution">
    <text evidence="1">The sequence shown here is derived from an EMBL/GenBank/DDBJ whole genome shotgun (WGS) entry which is preliminary data.</text>
</comment>